<sequence>MAGGNYNGSADVKEHENHRRSRSLERVDRSSSRQRRHRSPSVSPPLERASSRRRSAVAEDTRERNVQKENERVVSKDGDGREEVQGRRRREQRAGNSNSGTSSSDDGSRGDEDEESNREEDEGDGDESDKGRKKRKADRNGEKKRKRRHRSVNSDSEEVEEEESDHTGDSSAQSSEDSEEERRKARRRKRRKRREREEREREKEEHRRRKNKKRKLKEKERELEKRKRKKEKVEKRAKGPITSSWGKYGLIKEIDMWTRRPEFSAWLAEVKKVNLETLTTREEKDMFKQYMEDYNTATFPSKKYYNIDIYHRRKMTKMHVKGMKKLAKKQSERTEFNDEEQKRQEMMTERAKQKEAEVEALKRSMQSGMGQAMREQAVLREEMQYHYRLGNFEAAAAIQRRLDPDLPGAGK</sequence>
<feature type="region of interest" description="Disordered" evidence="1">
    <location>
        <begin position="326"/>
        <end position="354"/>
    </location>
</feature>
<dbReference type="PANTHER" id="PTHR34689:SF1">
    <property type="entry name" value="NUCLEIC ACID-BINDING PROTEIN"/>
    <property type="match status" value="1"/>
</dbReference>
<feature type="compositionally biased region" description="Acidic residues" evidence="1">
    <location>
        <begin position="155"/>
        <end position="164"/>
    </location>
</feature>
<proteinExistence type="predicted"/>
<feature type="compositionally biased region" description="Low complexity" evidence="1">
    <location>
        <begin position="95"/>
        <end position="105"/>
    </location>
</feature>
<gene>
    <name evidence="2" type="ORF">CSSPJE1EN1_LOCUS15501</name>
</gene>
<feature type="compositionally biased region" description="Basic and acidic residues" evidence="1">
    <location>
        <begin position="329"/>
        <end position="354"/>
    </location>
</feature>
<accession>A0ABP0WT30</accession>
<feature type="compositionally biased region" description="Basic residues" evidence="1">
    <location>
        <begin position="184"/>
        <end position="194"/>
    </location>
</feature>
<feature type="compositionally biased region" description="Basic and acidic residues" evidence="1">
    <location>
        <begin position="195"/>
        <end position="205"/>
    </location>
</feature>
<feature type="compositionally biased region" description="Basic and acidic residues" evidence="1">
    <location>
        <begin position="217"/>
        <end position="237"/>
    </location>
</feature>
<feature type="compositionally biased region" description="Basic residues" evidence="1">
    <location>
        <begin position="206"/>
        <end position="216"/>
    </location>
</feature>
<name>A0ABP0WT30_9BRYO</name>
<evidence type="ECO:0000313" key="3">
    <source>
        <dbReference type="Proteomes" id="UP001497444"/>
    </source>
</evidence>
<feature type="compositionally biased region" description="Basic and acidic residues" evidence="1">
    <location>
        <begin position="11"/>
        <end position="31"/>
    </location>
</feature>
<keyword evidence="3" id="KW-1185">Reference proteome</keyword>
<feature type="compositionally biased region" description="Basic and acidic residues" evidence="1">
    <location>
        <begin position="56"/>
        <end position="86"/>
    </location>
</feature>
<reference evidence="2" key="1">
    <citation type="submission" date="2024-02" db="EMBL/GenBank/DDBJ databases">
        <authorList>
            <consortium name="ELIXIR-Norway"/>
            <consortium name="Elixir Norway"/>
        </authorList>
    </citation>
    <scope>NUCLEOTIDE SEQUENCE</scope>
</reference>
<organism evidence="2 3">
    <name type="scientific">Sphagnum jensenii</name>
    <dbReference type="NCBI Taxonomy" id="128206"/>
    <lineage>
        <taxon>Eukaryota</taxon>
        <taxon>Viridiplantae</taxon>
        <taxon>Streptophyta</taxon>
        <taxon>Embryophyta</taxon>
        <taxon>Bryophyta</taxon>
        <taxon>Sphagnophytina</taxon>
        <taxon>Sphagnopsida</taxon>
        <taxon>Sphagnales</taxon>
        <taxon>Sphagnaceae</taxon>
        <taxon>Sphagnum</taxon>
    </lineage>
</organism>
<feature type="compositionally biased region" description="Acidic residues" evidence="1">
    <location>
        <begin position="111"/>
        <end position="127"/>
    </location>
</feature>
<feature type="region of interest" description="Disordered" evidence="1">
    <location>
        <begin position="1"/>
        <end position="242"/>
    </location>
</feature>
<feature type="compositionally biased region" description="Basic residues" evidence="1">
    <location>
        <begin position="131"/>
        <end position="151"/>
    </location>
</feature>
<dbReference type="EMBL" id="OZ020098">
    <property type="protein sequence ID" value="CAK9270023.1"/>
    <property type="molecule type" value="Genomic_DNA"/>
</dbReference>
<protein>
    <submittedName>
        <fullName evidence="2">Uncharacterized protein</fullName>
    </submittedName>
</protein>
<dbReference type="PANTHER" id="PTHR34689">
    <property type="entry name" value="NUCLEIC ACID-BINDING PROTEIN"/>
    <property type="match status" value="1"/>
</dbReference>
<dbReference type="Proteomes" id="UP001497444">
    <property type="component" value="Chromosome 3"/>
</dbReference>
<evidence type="ECO:0000256" key="1">
    <source>
        <dbReference type="SAM" id="MobiDB-lite"/>
    </source>
</evidence>
<evidence type="ECO:0000313" key="2">
    <source>
        <dbReference type="EMBL" id="CAK9270023.1"/>
    </source>
</evidence>